<dbReference type="EMBL" id="PZQS01000008">
    <property type="protein sequence ID" value="PVD25723.1"/>
    <property type="molecule type" value="Genomic_DNA"/>
</dbReference>
<evidence type="ECO:0000313" key="1">
    <source>
        <dbReference type="EMBL" id="PVD25723.1"/>
    </source>
</evidence>
<reference evidence="1 2" key="1">
    <citation type="submission" date="2018-04" db="EMBL/GenBank/DDBJ databases">
        <title>The genome of golden apple snail Pomacea canaliculata provides insight into stress tolerance and invasive adaptation.</title>
        <authorList>
            <person name="Liu C."/>
            <person name="Liu B."/>
            <person name="Ren Y."/>
            <person name="Zhang Y."/>
            <person name="Wang H."/>
            <person name="Li S."/>
            <person name="Jiang F."/>
            <person name="Yin L."/>
            <person name="Zhang G."/>
            <person name="Qian W."/>
            <person name="Fan W."/>
        </authorList>
    </citation>
    <scope>NUCLEOTIDE SEQUENCE [LARGE SCALE GENOMIC DNA]</scope>
    <source>
        <strain evidence="1">SZHN2017</strain>
        <tissue evidence="1">Muscle</tissue>
    </source>
</reference>
<gene>
    <name evidence="1" type="ORF">C0Q70_13383</name>
</gene>
<dbReference type="Proteomes" id="UP000245119">
    <property type="component" value="Linkage Group LG8"/>
</dbReference>
<proteinExistence type="predicted"/>
<sequence>MSNFILRKHCELRLFQSDNNRKLFAETDWAFSQPSTAQPPEMFQNGDLVRVLLVACDAPQYRDDLTLPRALQSHGHVDRR</sequence>
<organism evidence="1 2">
    <name type="scientific">Pomacea canaliculata</name>
    <name type="common">Golden apple snail</name>
    <dbReference type="NCBI Taxonomy" id="400727"/>
    <lineage>
        <taxon>Eukaryota</taxon>
        <taxon>Metazoa</taxon>
        <taxon>Spiralia</taxon>
        <taxon>Lophotrochozoa</taxon>
        <taxon>Mollusca</taxon>
        <taxon>Gastropoda</taxon>
        <taxon>Caenogastropoda</taxon>
        <taxon>Architaenioglossa</taxon>
        <taxon>Ampullarioidea</taxon>
        <taxon>Ampullariidae</taxon>
        <taxon>Pomacea</taxon>
    </lineage>
</organism>
<protein>
    <submittedName>
        <fullName evidence="1">Uncharacterized protein</fullName>
    </submittedName>
</protein>
<name>A0A2T7NX26_POMCA</name>
<dbReference type="AlphaFoldDB" id="A0A2T7NX26"/>
<evidence type="ECO:0000313" key="2">
    <source>
        <dbReference type="Proteomes" id="UP000245119"/>
    </source>
</evidence>
<accession>A0A2T7NX26</accession>
<comment type="caution">
    <text evidence="1">The sequence shown here is derived from an EMBL/GenBank/DDBJ whole genome shotgun (WGS) entry which is preliminary data.</text>
</comment>
<keyword evidence="2" id="KW-1185">Reference proteome</keyword>